<evidence type="ECO:0000259" key="9">
    <source>
        <dbReference type="Pfam" id="PF13967"/>
    </source>
</evidence>
<dbReference type="Proteomes" id="UP000245383">
    <property type="component" value="Unassembled WGS sequence"/>
</dbReference>
<feature type="transmembrane region" description="Helical" evidence="7">
    <location>
        <begin position="367"/>
        <end position="395"/>
    </location>
</feature>
<evidence type="ECO:0000256" key="3">
    <source>
        <dbReference type="ARBA" id="ARBA00022448"/>
    </source>
</evidence>
<dbReference type="Pfam" id="PF02714">
    <property type="entry name" value="RSN1_7TM"/>
    <property type="match status" value="1"/>
</dbReference>
<comment type="similarity">
    <text evidence="2">Belongs to the CSC1 (TC 1.A.17) family.</text>
</comment>
<accession>A0A2T9YDN9</accession>
<feature type="transmembrane region" description="Helical" evidence="7">
    <location>
        <begin position="415"/>
        <end position="443"/>
    </location>
</feature>
<dbReference type="InterPro" id="IPR027815">
    <property type="entry name" value="CSC1/OSCA1-like_cyt"/>
</dbReference>
<dbReference type="InterPro" id="IPR003864">
    <property type="entry name" value="CSC1/OSCA1-like_7TM"/>
</dbReference>
<reference evidence="11 12" key="1">
    <citation type="journal article" date="2018" name="MBio">
        <title>Comparative Genomics Reveals the Core Gene Toolbox for the Fungus-Insect Symbiosis.</title>
        <authorList>
            <person name="Wang Y."/>
            <person name="Stata M."/>
            <person name="Wang W."/>
            <person name="Stajich J.E."/>
            <person name="White M.M."/>
            <person name="Moncalvo J.M."/>
        </authorList>
    </citation>
    <scope>NUCLEOTIDE SEQUENCE [LARGE SCALE GENOMIC DNA]</scope>
    <source>
        <strain evidence="11 12">SWE-8-4</strain>
    </source>
</reference>
<proteinExistence type="inferred from homology"/>
<feature type="domain" description="CSC1/OSCA1-like 7TM region" evidence="8">
    <location>
        <begin position="370"/>
        <end position="651"/>
    </location>
</feature>
<evidence type="ECO:0000256" key="6">
    <source>
        <dbReference type="ARBA" id="ARBA00023136"/>
    </source>
</evidence>
<dbReference type="InterPro" id="IPR045122">
    <property type="entry name" value="Csc1-like"/>
</dbReference>
<feature type="transmembrane region" description="Helical" evidence="7">
    <location>
        <begin position="12"/>
        <end position="34"/>
    </location>
</feature>
<feature type="transmembrane region" description="Helical" evidence="7">
    <location>
        <begin position="668"/>
        <end position="686"/>
    </location>
</feature>
<name>A0A2T9YDN9_9FUNG</name>
<evidence type="ECO:0000313" key="11">
    <source>
        <dbReference type="EMBL" id="PVU90452.1"/>
    </source>
</evidence>
<protein>
    <recommendedName>
        <fullName evidence="13">CSC1/OSCA1-like 7TM region domain-containing protein</fullName>
    </recommendedName>
</protein>
<feature type="transmembrane region" description="Helical" evidence="7">
    <location>
        <begin position="96"/>
        <end position="115"/>
    </location>
</feature>
<organism evidence="11 12">
    <name type="scientific">Smittium simulii</name>
    <dbReference type="NCBI Taxonomy" id="133385"/>
    <lineage>
        <taxon>Eukaryota</taxon>
        <taxon>Fungi</taxon>
        <taxon>Fungi incertae sedis</taxon>
        <taxon>Zoopagomycota</taxon>
        <taxon>Kickxellomycotina</taxon>
        <taxon>Harpellomycetes</taxon>
        <taxon>Harpellales</taxon>
        <taxon>Legeriomycetaceae</taxon>
        <taxon>Smittium</taxon>
    </lineage>
</organism>
<feature type="transmembrane region" description="Helical" evidence="7">
    <location>
        <begin position="139"/>
        <end position="160"/>
    </location>
</feature>
<gene>
    <name evidence="11" type="ORF">BB561_004874</name>
</gene>
<feature type="transmembrane region" description="Helical" evidence="7">
    <location>
        <begin position="537"/>
        <end position="557"/>
    </location>
</feature>
<evidence type="ECO:0000256" key="1">
    <source>
        <dbReference type="ARBA" id="ARBA00004141"/>
    </source>
</evidence>
<dbReference type="GO" id="GO:0005886">
    <property type="term" value="C:plasma membrane"/>
    <property type="evidence" value="ECO:0007669"/>
    <property type="project" value="TreeGrafter"/>
</dbReference>
<evidence type="ECO:0000313" key="12">
    <source>
        <dbReference type="Proteomes" id="UP000245383"/>
    </source>
</evidence>
<keyword evidence="3" id="KW-0813">Transport</keyword>
<dbReference type="GO" id="GO:0005227">
    <property type="term" value="F:calcium-activated cation channel activity"/>
    <property type="evidence" value="ECO:0007669"/>
    <property type="project" value="InterPro"/>
</dbReference>
<sequence length="826" mass="94033">MDPGLQNNSLDTFISSVVVNGAICLAFFVLFSIFRTKNKYLYAPKTSLKSKALAPRLPESSLFGWLSAILKLDHDQVLQYCGPDGFMFLYFLRQNVFIFLILTIIGMGIILPINVTDSDDINGLNKTTMSNIRRGSPKLWAHVVFSMIFSFVVIFFNFIASAKAISIRQNYLNSPEYLKTLRSVTVLVTGIPSFKNTSENLKAAFTLKPEIEIDVYPAKFCKSLESTIETRDEMQLKLEAELTRIAKLNKKNSLSSSKDTKIKPITRNSTRTGFLGLIGEKKDIIDWSVSNIIENNNKIIEVSSDPSQQATTNSAFVVFKNIKDAHDFVYHGRFAIHKNIAYSRRYIDVDTEDVIWENLSINSYVYVLLRLVSIALSTLMVLFWIIITTLVAGIANLDNLRKLAPFEWVGNLPRSVLGFLQGIVPVVVLAILTMLIPIILRVFIGFEKPLFRSQIEYKLCDRFFYFLLFNNFFIYLIIGTAVGSLDEFISKPGGFITDFFKDPQKILNLVSSRVPSTSTFFTSYVLLLGLSSSSGNILQIVGLALRWLFGLLFTYTPRKSLTVNSPQQIKIGIIIPIISFIFLLGTIFSVIAPVMTLVSLVSFTLFFVVYKYNFVYVYKPQSFNYGGRLSRVMIAHRWAALYCFQVVMLFLLAINTKSGNKANSALRLALMIIILVVTVLSHIYFIQYVNKRIEYMDSIIEQKDTRGFLDSFLNKRIEKDMYAVDQYITKDYDLIYQDGYTLLGDPLMENQFTHPHLRDAAYTTIWVPQSEQPEMIELYNEVNIKLSDSGIVTDEDAIFKDNLKIKLNTDRAPVYFAKDKNSTLKH</sequence>
<feature type="transmembrane region" description="Helical" evidence="7">
    <location>
        <begin position="569"/>
        <end position="591"/>
    </location>
</feature>
<feature type="transmembrane region" description="Helical" evidence="7">
    <location>
        <begin position="597"/>
        <end position="618"/>
    </location>
</feature>
<comment type="caution">
    <text evidence="11">The sequence shown here is derived from an EMBL/GenBank/DDBJ whole genome shotgun (WGS) entry which is preliminary data.</text>
</comment>
<evidence type="ECO:0000256" key="4">
    <source>
        <dbReference type="ARBA" id="ARBA00022692"/>
    </source>
</evidence>
<evidence type="ECO:0000256" key="5">
    <source>
        <dbReference type="ARBA" id="ARBA00022989"/>
    </source>
</evidence>
<dbReference type="PANTHER" id="PTHR13018:SF139">
    <property type="entry name" value="PHOSPHATE METABOLISM PROTEIN 7"/>
    <property type="match status" value="1"/>
</dbReference>
<comment type="subcellular location">
    <subcellularLocation>
        <location evidence="1">Membrane</location>
        <topology evidence="1">Multi-pass membrane protein</topology>
    </subcellularLocation>
</comment>
<dbReference type="EMBL" id="MBFR01000257">
    <property type="protein sequence ID" value="PVU90452.1"/>
    <property type="molecule type" value="Genomic_DNA"/>
</dbReference>
<keyword evidence="6 7" id="KW-0472">Membrane</keyword>
<evidence type="ECO:0000256" key="7">
    <source>
        <dbReference type="SAM" id="Phobius"/>
    </source>
</evidence>
<dbReference type="PANTHER" id="PTHR13018">
    <property type="entry name" value="PROBABLE MEMBRANE PROTEIN DUF221-RELATED"/>
    <property type="match status" value="1"/>
</dbReference>
<feature type="transmembrane region" description="Helical" evidence="7">
    <location>
        <begin position="639"/>
        <end position="656"/>
    </location>
</feature>
<dbReference type="AlphaFoldDB" id="A0A2T9YDN9"/>
<dbReference type="Pfam" id="PF13967">
    <property type="entry name" value="RSN1_TM"/>
    <property type="match status" value="1"/>
</dbReference>
<evidence type="ECO:0000259" key="10">
    <source>
        <dbReference type="Pfam" id="PF14703"/>
    </source>
</evidence>
<feature type="domain" description="CSC1/OSCA1-like N-terminal transmembrane" evidence="9">
    <location>
        <begin position="13"/>
        <end position="157"/>
    </location>
</feature>
<dbReference type="InterPro" id="IPR032880">
    <property type="entry name" value="CSC1/OSCA1-like_N"/>
</dbReference>
<evidence type="ECO:0000256" key="2">
    <source>
        <dbReference type="ARBA" id="ARBA00007779"/>
    </source>
</evidence>
<keyword evidence="4 7" id="KW-0812">Transmembrane</keyword>
<evidence type="ECO:0008006" key="13">
    <source>
        <dbReference type="Google" id="ProtNLM"/>
    </source>
</evidence>
<feature type="transmembrane region" description="Helical" evidence="7">
    <location>
        <begin position="463"/>
        <end position="485"/>
    </location>
</feature>
<keyword evidence="12" id="KW-1185">Reference proteome</keyword>
<feature type="domain" description="CSC1/OSCA1-like cytosolic" evidence="10">
    <location>
        <begin position="184"/>
        <end position="358"/>
    </location>
</feature>
<dbReference type="OrthoDB" id="1076608at2759"/>
<keyword evidence="5 7" id="KW-1133">Transmembrane helix</keyword>
<dbReference type="Pfam" id="PF14703">
    <property type="entry name" value="PHM7_cyt"/>
    <property type="match status" value="1"/>
</dbReference>
<evidence type="ECO:0000259" key="8">
    <source>
        <dbReference type="Pfam" id="PF02714"/>
    </source>
</evidence>